<dbReference type="STRING" id="928724.SacglDRAFT_01517"/>
<feature type="chain" id="PRO_5003638450" description="Secreted protein" evidence="1">
    <location>
        <begin position="24"/>
        <end position="75"/>
    </location>
</feature>
<reference evidence="2 3" key="1">
    <citation type="submission" date="2011-09" db="EMBL/GenBank/DDBJ databases">
        <authorList>
            <consortium name="US DOE Joint Genome Institute (JGI-PGF)"/>
            <person name="Lucas S."/>
            <person name="Han J."/>
            <person name="Lapidus A."/>
            <person name="Cheng J.-F."/>
            <person name="Goodwin L."/>
            <person name="Pitluck S."/>
            <person name="Peters L."/>
            <person name="Land M.L."/>
            <person name="Hauser L."/>
            <person name="Brambilla E."/>
            <person name="Klenk H.-P."/>
            <person name="Woyke T.J."/>
        </authorList>
    </citation>
    <scope>NUCLEOTIDE SEQUENCE [LARGE SCALE GENOMIC DNA]</scope>
    <source>
        <strain evidence="2 3">K62</strain>
    </source>
</reference>
<keyword evidence="1" id="KW-0732">Signal</keyword>
<reference evidence="3" key="2">
    <citation type="submission" date="2012-01" db="EMBL/GenBank/DDBJ databases">
        <title>Noncontiguous Finished sequence of chromosome of Saccharomonospora glauca K62.</title>
        <authorList>
            <consortium name="US DOE Joint Genome Institute"/>
            <person name="Lucas S."/>
            <person name="Han J."/>
            <person name="Lapidus A."/>
            <person name="Cheng J.-F."/>
            <person name="Goodwin L."/>
            <person name="Pitluck S."/>
            <person name="Peters L."/>
            <person name="Mikhailova N."/>
            <person name="Held B."/>
            <person name="Detter J.C."/>
            <person name="Han C."/>
            <person name="Tapia R."/>
            <person name="Land M."/>
            <person name="Hauser L."/>
            <person name="Kyrpides N."/>
            <person name="Ivanova N."/>
            <person name="Pagani I."/>
            <person name="Brambilla E.-M."/>
            <person name="Klenk H.-P."/>
            <person name="Woyke T."/>
        </authorList>
    </citation>
    <scope>NUCLEOTIDE SEQUENCE [LARGE SCALE GENOMIC DNA]</scope>
    <source>
        <strain evidence="3">K62</strain>
    </source>
</reference>
<dbReference type="EMBL" id="CM001484">
    <property type="protein sequence ID" value="EIE98438.1"/>
    <property type="molecule type" value="Genomic_DNA"/>
</dbReference>
<keyword evidence="3" id="KW-1185">Reference proteome</keyword>
<evidence type="ECO:0008006" key="4">
    <source>
        <dbReference type="Google" id="ProtNLM"/>
    </source>
</evidence>
<evidence type="ECO:0000313" key="2">
    <source>
        <dbReference type="EMBL" id="EIE98438.1"/>
    </source>
</evidence>
<organism evidence="2 3">
    <name type="scientific">Saccharomonospora glauca K62</name>
    <dbReference type="NCBI Taxonomy" id="928724"/>
    <lineage>
        <taxon>Bacteria</taxon>
        <taxon>Bacillati</taxon>
        <taxon>Actinomycetota</taxon>
        <taxon>Actinomycetes</taxon>
        <taxon>Pseudonocardiales</taxon>
        <taxon>Pseudonocardiaceae</taxon>
        <taxon>Saccharomonospora</taxon>
    </lineage>
</organism>
<name>I1D0G4_9PSEU</name>
<dbReference type="AlphaFoldDB" id="I1D0G4"/>
<proteinExistence type="predicted"/>
<dbReference type="HOGENOM" id="CLU_2668850_0_0_11"/>
<feature type="signal peptide" evidence="1">
    <location>
        <begin position="1"/>
        <end position="23"/>
    </location>
</feature>
<dbReference type="OrthoDB" id="3694014at2"/>
<evidence type="ECO:0000256" key="1">
    <source>
        <dbReference type="SAM" id="SignalP"/>
    </source>
</evidence>
<dbReference type="Proteomes" id="UP000005087">
    <property type="component" value="Chromosome"/>
</dbReference>
<evidence type="ECO:0000313" key="3">
    <source>
        <dbReference type="Proteomes" id="UP000005087"/>
    </source>
</evidence>
<sequence length="75" mass="8494">MRKLVTGVLVGLGLLASAAPAVATVEEWYYTGYWYPTEAACEQAFWDSVNPLVPQLPHECRYNAGADVYELWRVW</sequence>
<dbReference type="RefSeq" id="WP_005463123.1">
    <property type="nucleotide sequence ID" value="NZ_CM001484.1"/>
</dbReference>
<accession>I1D0G4</accession>
<gene>
    <name evidence="2" type="ORF">SacglDRAFT_01517</name>
</gene>
<protein>
    <recommendedName>
        <fullName evidence="4">Secreted protein</fullName>
    </recommendedName>
</protein>
<dbReference type="eggNOG" id="ENOG502ZKMT">
    <property type="taxonomic scope" value="Bacteria"/>
</dbReference>